<reference evidence="3" key="1">
    <citation type="journal article" date="2011" name="Appl. Environ. Microbiol.">
        <title>Genomic potential of Marinobacter aquaeolei, a biogeochemical 'opportunitroph'.</title>
        <authorList>
            <person name="Singer E."/>
            <person name="Webb E.A."/>
            <person name="Nelson W.C."/>
            <person name="Heidelberg J.F."/>
            <person name="Ivanova N."/>
            <person name="Pati A."/>
            <person name="Edwards K.J."/>
        </authorList>
    </citation>
    <scope>NUCLEOTIDE SEQUENCE [LARGE SCALE GENOMIC DNA]</scope>
    <source>
        <strain evidence="3">ATCC 700491 / DSM 11845 / VT8</strain>
    </source>
</reference>
<dbReference type="InterPro" id="IPR010982">
    <property type="entry name" value="Lambda_DNA-bd_dom_sf"/>
</dbReference>
<dbReference type="AlphaFoldDB" id="A1U857"/>
<evidence type="ECO:0000313" key="2">
    <source>
        <dbReference type="EMBL" id="ABM21176.1"/>
    </source>
</evidence>
<dbReference type="HOGENOM" id="CLU_1041327_0_0_6"/>
<proteinExistence type="predicted"/>
<dbReference type="CDD" id="cd00093">
    <property type="entry name" value="HTH_XRE"/>
    <property type="match status" value="2"/>
</dbReference>
<evidence type="ECO:0000259" key="1">
    <source>
        <dbReference type="PROSITE" id="PS50943"/>
    </source>
</evidence>
<geneLocation type="plasmid" evidence="2 3">
    <name>pMAQU01</name>
</geneLocation>
<accession>A1U857</accession>
<dbReference type="Proteomes" id="UP000000998">
    <property type="component" value="Plasmid pMAQU01"/>
</dbReference>
<dbReference type="EMBL" id="CP000515">
    <property type="protein sequence ID" value="ABM21176.1"/>
    <property type="molecule type" value="Genomic_DNA"/>
</dbReference>
<dbReference type="InterPro" id="IPR001387">
    <property type="entry name" value="Cro/C1-type_HTH"/>
</dbReference>
<dbReference type="SMART" id="SM00530">
    <property type="entry name" value="HTH_XRE"/>
    <property type="match status" value="2"/>
</dbReference>
<sequence>MNLPSAIKQRKTPPLKRLRAGRKLCRMLTDAINIPVDSTQKRHPFGQALMQMRKDAGITNRYQFAEILDITDQTLQKLEQQPLKSGSAPLIKLLETFGLALTLEVPDLDTTLGHPELSHAFFAVRCRNADMTQRTLGELSGVARTTIQNFESGKPVKLSVLLKLAETLGARVLVVQASQITTAVPQDEQLAADQANDQIDDSPAGTEADGPIVVDRYAPSLSEMLRMTKPGADQADAQKAERIRRANVKRAPWYWEGARRRWEVKSA</sequence>
<feature type="domain" description="HTH cro/C1-type" evidence="1">
    <location>
        <begin position="129"/>
        <end position="175"/>
    </location>
</feature>
<dbReference type="Gene3D" id="1.10.260.40">
    <property type="entry name" value="lambda repressor-like DNA-binding domains"/>
    <property type="match status" value="1"/>
</dbReference>
<dbReference type="KEGG" id="maq:Maqu_4325"/>
<dbReference type="SUPFAM" id="SSF47413">
    <property type="entry name" value="lambda repressor-like DNA-binding domains"/>
    <property type="match status" value="2"/>
</dbReference>
<dbReference type="PROSITE" id="PS50943">
    <property type="entry name" value="HTH_CROC1"/>
    <property type="match status" value="1"/>
</dbReference>
<gene>
    <name evidence="2" type="ordered locus">Maqu_4325</name>
</gene>
<evidence type="ECO:0000313" key="3">
    <source>
        <dbReference type="Proteomes" id="UP000000998"/>
    </source>
</evidence>
<dbReference type="Pfam" id="PF01381">
    <property type="entry name" value="HTH_3"/>
    <property type="match status" value="1"/>
</dbReference>
<dbReference type="GO" id="GO:0003677">
    <property type="term" value="F:DNA binding"/>
    <property type="evidence" value="ECO:0007669"/>
    <property type="project" value="InterPro"/>
</dbReference>
<organism evidence="2 3">
    <name type="scientific">Marinobacter nauticus (strain ATCC 700491 / DSM 11845 / VT8)</name>
    <name type="common">Marinobacter aquaeolei</name>
    <dbReference type="NCBI Taxonomy" id="351348"/>
    <lineage>
        <taxon>Bacteria</taxon>
        <taxon>Pseudomonadati</taxon>
        <taxon>Pseudomonadota</taxon>
        <taxon>Gammaproteobacteria</taxon>
        <taxon>Pseudomonadales</taxon>
        <taxon>Marinobacteraceae</taxon>
        <taxon>Marinobacter</taxon>
    </lineage>
</organism>
<protein>
    <submittedName>
        <fullName evidence="2">Transcriptional regulator, XRE family</fullName>
    </submittedName>
</protein>
<name>A1U857_MARN8</name>
<keyword evidence="2" id="KW-0614">Plasmid</keyword>
<dbReference type="RefSeq" id="WP_011783177.1">
    <property type="nucleotide sequence ID" value="NC_008738.1"/>
</dbReference>